<evidence type="ECO:0000256" key="1">
    <source>
        <dbReference type="SAM" id="Coils"/>
    </source>
</evidence>
<keyword evidence="1" id="KW-0175">Coiled coil</keyword>
<sequence length="877" mass="92312">MKFMHSELKLRIFGITTFIFSLITSASLAQNAVVDRYGKEITVGSNFSLSGGTTDAGTDKTNAIYRLGNLGIGTNAPANKLEINQGTAGNSGLRFTNLTSSSTANTSSSKVLGVDSNGDVILTNVPGTQNIVTFSTATPTTSGVVFTPDTPSDQSVVYQSSVDNSLWTYNGTTYVTYTAPASTAWNLAGTTNDAGSNKTASIWRGGSVGIGGNSFTPSVPLEVQSSTVGPFTTVARFFAPTNTTAGHATQLNFGTANAKGNSSEWRFVYQGNDAANNRVDFGMNGYVTPMINYLRSGNVGIGISTPVATLDVNSQTAATQAPNVDVTILKLSRPTSSGSKFGNVAQFNLGTYAQLGATAYSRMDLTMNDGLDITTMSPVMTWQANGFVGVGINTPTINLDVKGGGSFRNGNDSGVFTKNQLLFGYNSTSNYAHAIKTRHQGGAAAGNAIDFYTWTNANAASAIGTKHVFTIDGSGRVGVGTTSPTSTIHAINSLSATNTVNADAQMLRFSRPAVNGVKWDNIAQFDLGTYGTTTFASSRLDLGLTDGDNNTVISKVMTWQGNGNVGIGTTAPLTKLVVNDNAYIASLPTTSTNLMDNSTFRPLIRFQTTSGVNNNSISYYLTTSSAAVQAHNYSTGNVLPYIIQPAGGNVGIGTNSPESLFHVKGATGGITLERTAGTAPYDQAFIKMINKDGGSFQLRNISGTSDGFTLTNGLASTNYITGLSTGNIGIGTTTPGYKLDVSGDINASGSVRAAGTALTSDLRLKSNIVNLNSGLTKIMQLRPVNYDKKMSLDAASNSINENGFIAQELQKVMPELVSEGKDKDKLLSVNYTAIIPVLTKAIQEQQIQIENNQALIQKQQNQINELKELVEKLVNKK</sequence>
<dbReference type="Proteomes" id="UP000282832">
    <property type="component" value="Unassembled WGS sequence"/>
</dbReference>
<gene>
    <name evidence="3" type="ORF">EOJ36_06105</name>
</gene>
<keyword evidence="4" id="KW-1185">Reference proteome</keyword>
<evidence type="ECO:0000259" key="2">
    <source>
        <dbReference type="PROSITE" id="PS51688"/>
    </source>
</evidence>
<protein>
    <submittedName>
        <fullName evidence="3">Tail fiber domain-containing protein</fullName>
    </submittedName>
</protein>
<dbReference type="PROSITE" id="PS51688">
    <property type="entry name" value="ICA"/>
    <property type="match status" value="1"/>
</dbReference>
<comment type="caution">
    <text evidence="3">The sequence shown here is derived from an EMBL/GenBank/DDBJ whole genome shotgun (WGS) entry which is preliminary data.</text>
</comment>
<dbReference type="InterPro" id="IPR030392">
    <property type="entry name" value="S74_ICA"/>
</dbReference>
<reference evidence="3 4" key="1">
    <citation type="submission" date="2019-01" db="EMBL/GenBank/DDBJ databases">
        <authorList>
            <person name="Chen W.-M."/>
        </authorList>
    </citation>
    <scope>NUCLEOTIDE SEQUENCE [LARGE SCALE GENOMIC DNA]</scope>
    <source>
        <strain evidence="3 4">FSY-15</strain>
    </source>
</reference>
<proteinExistence type="predicted"/>
<dbReference type="OrthoDB" id="1163828at2"/>
<evidence type="ECO:0000313" key="4">
    <source>
        <dbReference type="Proteomes" id="UP000282832"/>
    </source>
</evidence>
<feature type="coiled-coil region" evidence="1">
    <location>
        <begin position="842"/>
        <end position="876"/>
    </location>
</feature>
<name>A0A437PUR0_9BACT</name>
<evidence type="ECO:0000313" key="3">
    <source>
        <dbReference type="EMBL" id="RVU25985.1"/>
    </source>
</evidence>
<dbReference type="Pfam" id="PF13884">
    <property type="entry name" value="Peptidase_S74"/>
    <property type="match status" value="1"/>
</dbReference>
<dbReference type="EMBL" id="SACY01000002">
    <property type="protein sequence ID" value="RVU25985.1"/>
    <property type="molecule type" value="Genomic_DNA"/>
</dbReference>
<accession>A0A437PUR0</accession>
<feature type="domain" description="Peptidase S74" evidence="2">
    <location>
        <begin position="760"/>
        <end position="856"/>
    </location>
</feature>
<dbReference type="AlphaFoldDB" id="A0A437PUR0"/>
<organism evidence="3 4">
    <name type="scientific">Sandaracinomonas limnophila</name>
    <dbReference type="NCBI Taxonomy" id="1862386"/>
    <lineage>
        <taxon>Bacteria</taxon>
        <taxon>Pseudomonadati</taxon>
        <taxon>Bacteroidota</taxon>
        <taxon>Cytophagia</taxon>
        <taxon>Cytophagales</taxon>
        <taxon>Flectobacillaceae</taxon>
        <taxon>Sandaracinomonas</taxon>
    </lineage>
</organism>